<dbReference type="GO" id="GO:0009103">
    <property type="term" value="P:lipopolysaccharide biosynthetic process"/>
    <property type="evidence" value="ECO:0007669"/>
    <property type="project" value="UniProtKB-ARBA"/>
</dbReference>
<dbReference type="GO" id="GO:0005886">
    <property type="term" value="C:plasma membrane"/>
    <property type="evidence" value="ECO:0007669"/>
    <property type="project" value="UniProtKB-SubCell"/>
</dbReference>
<dbReference type="Pfam" id="PF13231">
    <property type="entry name" value="PMT_2"/>
    <property type="match status" value="1"/>
</dbReference>
<dbReference type="AlphaFoldDB" id="A0A7K0CUU9"/>
<dbReference type="RefSeq" id="WP_153407362.1">
    <property type="nucleotide sequence ID" value="NZ_WEGK01000001.1"/>
</dbReference>
<comment type="caution">
    <text evidence="10">The sequence shown here is derived from an EMBL/GenBank/DDBJ whole genome shotgun (WGS) entry which is preliminary data.</text>
</comment>
<feature type="transmembrane region" description="Helical" evidence="8">
    <location>
        <begin position="163"/>
        <end position="194"/>
    </location>
</feature>
<dbReference type="EMBL" id="WEGK01000001">
    <property type="protein sequence ID" value="MQY17266.1"/>
    <property type="molecule type" value="Genomic_DNA"/>
</dbReference>
<proteinExistence type="predicted"/>
<keyword evidence="7 8" id="KW-0472">Membrane</keyword>
<sequence>MTDVLERATDDDTVRLPPRATGSITVIAVAAAAVLFFASSRYGYFGDELYFLAAGRRPGWGYADQGPVLPLLARAMDTLAPGSYLVLRVPAVVLTVVATVLCAELARAFGGGRTAQVLAAVGYASSPFLLLQGAMLTTNTVDTALWVIITWLLVHWVRTRRDVLLLIAALVTAIDLQVKWLIPFFWAAIAIGALIAGPRELLRRPLLWVGGLIVAISAVPELLWQAHHGWPQLAMGREIAGEQEILGGRLLYVPMSVMLCGFLGAALLLAGIWVLLRRKAFRPYRCFTVALLLLYLAFVFTGGRIYYVAGIYAVVIAAGAVGVVTALGRMRAAWRWPLSVVVVALGISATALILESTPWRPAEQITPPRDAAQAAIQIGLYGQFGWPELDAAVTRAYDGLTPAERSHAIIIADTYWQASALDQLGRDHLPPVYSPGRGFGYFATPPDDASSVVTVGGSEAALRSQFEHVEPIGRVDTRLGFPGDTQDVTIRKCTGRRMPWSQLWPRWMHL</sequence>
<feature type="transmembrane region" description="Helical" evidence="8">
    <location>
        <begin position="306"/>
        <end position="327"/>
    </location>
</feature>
<feature type="transmembrane region" description="Helical" evidence="8">
    <location>
        <begin position="20"/>
        <end position="38"/>
    </location>
</feature>
<feature type="transmembrane region" description="Helical" evidence="8">
    <location>
        <begin position="85"/>
        <end position="109"/>
    </location>
</feature>
<dbReference type="PANTHER" id="PTHR33908:SF11">
    <property type="entry name" value="MEMBRANE PROTEIN"/>
    <property type="match status" value="1"/>
</dbReference>
<protein>
    <recommendedName>
        <fullName evidence="9">Glycosyltransferase RgtA/B/C/D-like domain-containing protein</fullName>
    </recommendedName>
</protein>
<evidence type="ECO:0000256" key="1">
    <source>
        <dbReference type="ARBA" id="ARBA00004651"/>
    </source>
</evidence>
<dbReference type="PANTHER" id="PTHR33908">
    <property type="entry name" value="MANNOSYLTRANSFERASE YKCB-RELATED"/>
    <property type="match status" value="1"/>
</dbReference>
<reference evidence="10 11" key="1">
    <citation type="submission" date="2019-10" db="EMBL/GenBank/DDBJ databases">
        <title>Nocardia macrotermitis sp. nov. and Nocardia aurantia sp. nov., isolated from the gut of fungus growing-termite Macrotermes natalensis.</title>
        <authorList>
            <person name="Benndorf R."/>
            <person name="Schwitalla J."/>
            <person name="Martin K."/>
            <person name="De Beer W."/>
            <person name="Kaster A.-K."/>
            <person name="Vollmers J."/>
            <person name="Poulsen M."/>
            <person name="Beemelmanns C."/>
        </authorList>
    </citation>
    <scope>NUCLEOTIDE SEQUENCE [LARGE SCALE GENOMIC DNA]</scope>
    <source>
        <strain evidence="10 11">RB20</strain>
    </source>
</reference>
<feature type="transmembrane region" description="Helical" evidence="8">
    <location>
        <begin position="251"/>
        <end position="276"/>
    </location>
</feature>
<keyword evidence="3" id="KW-0328">Glycosyltransferase</keyword>
<organism evidence="10 11">
    <name type="scientific">Nocardia macrotermitis</name>
    <dbReference type="NCBI Taxonomy" id="2585198"/>
    <lineage>
        <taxon>Bacteria</taxon>
        <taxon>Bacillati</taxon>
        <taxon>Actinomycetota</taxon>
        <taxon>Actinomycetes</taxon>
        <taxon>Mycobacteriales</taxon>
        <taxon>Nocardiaceae</taxon>
        <taxon>Nocardia</taxon>
    </lineage>
</organism>
<name>A0A7K0CUU9_9NOCA</name>
<accession>A0A7K0CUU9</accession>
<dbReference type="Proteomes" id="UP000438448">
    <property type="component" value="Unassembled WGS sequence"/>
</dbReference>
<evidence type="ECO:0000256" key="2">
    <source>
        <dbReference type="ARBA" id="ARBA00022475"/>
    </source>
</evidence>
<evidence type="ECO:0000259" key="9">
    <source>
        <dbReference type="Pfam" id="PF13231"/>
    </source>
</evidence>
<evidence type="ECO:0000256" key="3">
    <source>
        <dbReference type="ARBA" id="ARBA00022676"/>
    </source>
</evidence>
<evidence type="ECO:0000313" key="11">
    <source>
        <dbReference type="Proteomes" id="UP000438448"/>
    </source>
</evidence>
<evidence type="ECO:0000256" key="4">
    <source>
        <dbReference type="ARBA" id="ARBA00022679"/>
    </source>
</evidence>
<keyword evidence="5 8" id="KW-0812">Transmembrane</keyword>
<dbReference type="InterPro" id="IPR050297">
    <property type="entry name" value="LipidA_mod_glycosyltrf_83"/>
</dbReference>
<feature type="transmembrane region" description="Helical" evidence="8">
    <location>
        <begin position="206"/>
        <end position="226"/>
    </location>
</feature>
<evidence type="ECO:0000313" key="10">
    <source>
        <dbReference type="EMBL" id="MQY17266.1"/>
    </source>
</evidence>
<evidence type="ECO:0000256" key="6">
    <source>
        <dbReference type="ARBA" id="ARBA00022989"/>
    </source>
</evidence>
<comment type="subcellular location">
    <subcellularLocation>
        <location evidence="1">Cell membrane</location>
        <topology evidence="1">Multi-pass membrane protein</topology>
    </subcellularLocation>
</comment>
<feature type="domain" description="Glycosyltransferase RgtA/B/C/D-like" evidence="9">
    <location>
        <begin position="64"/>
        <end position="224"/>
    </location>
</feature>
<keyword evidence="11" id="KW-1185">Reference proteome</keyword>
<evidence type="ECO:0000256" key="7">
    <source>
        <dbReference type="ARBA" id="ARBA00023136"/>
    </source>
</evidence>
<evidence type="ECO:0000256" key="8">
    <source>
        <dbReference type="SAM" id="Phobius"/>
    </source>
</evidence>
<feature type="transmembrane region" description="Helical" evidence="8">
    <location>
        <begin position="334"/>
        <end position="354"/>
    </location>
</feature>
<dbReference type="InterPro" id="IPR038731">
    <property type="entry name" value="RgtA/B/C-like"/>
</dbReference>
<keyword evidence="2" id="KW-1003">Cell membrane</keyword>
<keyword evidence="6 8" id="KW-1133">Transmembrane helix</keyword>
<feature type="transmembrane region" description="Helical" evidence="8">
    <location>
        <begin position="283"/>
        <end position="300"/>
    </location>
</feature>
<evidence type="ECO:0000256" key="5">
    <source>
        <dbReference type="ARBA" id="ARBA00022692"/>
    </source>
</evidence>
<gene>
    <name evidence="10" type="ORF">NRB20_03290</name>
</gene>
<keyword evidence="4" id="KW-0808">Transferase</keyword>
<dbReference type="GO" id="GO:0016763">
    <property type="term" value="F:pentosyltransferase activity"/>
    <property type="evidence" value="ECO:0007669"/>
    <property type="project" value="TreeGrafter"/>
</dbReference>
<dbReference type="OrthoDB" id="5166595at2"/>